<evidence type="ECO:0000313" key="2">
    <source>
        <dbReference type="Proteomes" id="UP000028709"/>
    </source>
</evidence>
<proteinExistence type="predicted"/>
<sequence>MQFQGQILKMVSYDAKPIQYYLNLSADLIHMNELFGKELSIRHIGFQCVHCGEDKPIYRMGFCKSCFFESPYASDTIIRPELSTAHLGVAERDLDVEKEIQLQPHTVYLAYTGDVKVGVTRNTQIPTRWIDQGATFALPIARTENRYEAGMIEVALKEHLPDKTNWKKMLQDDFEGEMDLADFQQKIKQYFPEDFQQFYSEGEDLWKFDYPFEKPQKVTSFTLDKKPEFTGRLTGIKGQYLSFEGGDFINVRGHEGYVVELSVKN</sequence>
<keyword evidence="2" id="KW-1185">Reference proteome</keyword>
<dbReference type="AlphaFoldDB" id="A0A086BMB3"/>
<dbReference type="InterPro" id="IPR021246">
    <property type="entry name" value="DUF2797"/>
</dbReference>
<dbReference type="EMBL" id="JPRJ01000002">
    <property type="protein sequence ID" value="KFF30077.1"/>
    <property type="molecule type" value="Genomic_DNA"/>
</dbReference>
<evidence type="ECO:0008006" key="3">
    <source>
        <dbReference type="Google" id="ProtNLM"/>
    </source>
</evidence>
<gene>
    <name evidence="1" type="ORF">IQ37_02630</name>
</gene>
<evidence type="ECO:0000313" key="1">
    <source>
        <dbReference type="EMBL" id="KFF30077.1"/>
    </source>
</evidence>
<dbReference type="KEGG" id="cpip:CJF12_14900"/>
<dbReference type="RefSeq" id="WP_034681379.1">
    <property type="nucleotide sequence ID" value="NZ_CP023049.2"/>
</dbReference>
<dbReference type="Pfam" id="PF10977">
    <property type="entry name" value="DUF2797"/>
    <property type="match status" value="1"/>
</dbReference>
<organism evidence="1 2">
    <name type="scientific">Chryseobacterium piperi</name>
    <dbReference type="NCBI Taxonomy" id="558152"/>
    <lineage>
        <taxon>Bacteria</taxon>
        <taxon>Pseudomonadati</taxon>
        <taxon>Bacteroidota</taxon>
        <taxon>Flavobacteriia</taxon>
        <taxon>Flavobacteriales</taxon>
        <taxon>Weeksellaceae</taxon>
        <taxon>Chryseobacterium group</taxon>
        <taxon>Chryseobacterium</taxon>
    </lineage>
</organism>
<dbReference type="Proteomes" id="UP000028709">
    <property type="component" value="Unassembled WGS sequence"/>
</dbReference>
<dbReference type="eggNOG" id="ENOG502Z7J9">
    <property type="taxonomic scope" value="Bacteria"/>
</dbReference>
<dbReference type="OrthoDB" id="9775734at2"/>
<name>A0A086BMB3_9FLAO</name>
<comment type="caution">
    <text evidence="1">The sequence shown here is derived from an EMBL/GenBank/DDBJ whole genome shotgun (WGS) entry which is preliminary data.</text>
</comment>
<dbReference type="STRING" id="558152.IQ37_02630"/>
<accession>A0A086BMB3</accession>
<reference evidence="1 2" key="1">
    <citation type="submission" date="2014-07" db="EMBL/GenBank/DDBJ databases">
        <title>Genome of Chryseobacterium piperi CTM.</title>
        <authorList>
            <person name="Pipes S.E."/>
            <person name="Stropko S.J."/>
            <person name="Newman J.D."/>
        </authorList>
    </citation>
    <scope>NUCLEOTIDE SEQUENCE [LARGE SCALE GENOMIC DNA]</scope>
    <source>
        <strain evidence="1 2">CTM</strain>
    </source>
</reference>
<protein>
    <recommendedName>
        <fullName evidence="3">DUF2797 domain-containing protein</fullName>
    </recommendedName>
</protein>